<dbReference type="OrthoDB" id="13347at2"/>
<keyword evidence="2" id="KW-1185">Reference proteome</keyword>
<sequence length="189" mass="21891">MFSKGKVIVLKRLIVSDEDLLVKIYGWGGIMNLFVKDGAVGNYLGVFEPFNLLELTYKQSGEIVVPLDVGSVEYLSYLALEDYERYVWMCGLTNFFLRWIRHYDQQLFNIFLTYLSAKVTNKSVFFLKFKLEILKAMGLYKDIIFEKDIRQAVKTIAEGSWILLERIKLSKGIAQKIDSAIETHLEHSL</sequence>
<reference evidence="2" key="1">
    <citation type="submission" date="2017-09" db="EMBL/GenBank/DDBJ databases">
        <authorList>
            <person name="Varghese N."/>
            <person name="Submissions S."/>
        </authorList>
    </citation>
    <scope>NUCLEOTIDE SEQUENCE [LARGE SCALE GENOMIC DNA]</scope>
    <source>
        <strain evidence="2">DSM 2913</strain>
    </source>
</reference>
<gene>
    <name evidence="1" type="ORF">SAMN06265353_0467</name>
</gene>
<dbReference type="EMBL" id="OBEN01000001">
    <property type="protein sequence ID" value="SNZ12178.1"/>
    <property type="molecule type" value="Genomic_DNA"/>
</dbReference>
<proteinExistence type="predicted"/>
<evidence type="ECO:0000313" key="1">
    <source>
        <dbReference type="EMBL" id="SNZ12178.1"/>
    </source>
</evidence>
<evidence type="ECO:0008006" key="3">
    <source>
        <dbReference type="Google" id="ProtNLM"/>
    </source>
</evidence>
<evidence type="ECO:0000313" key="2">
    <source>
        <dbReference type="Proteomes" id="UP000218627"/>
    </source>
</evidence>
<name>A0A285NSJ2_9AQUI</name>
<dbReference type="Proteomes" id="UP000218627">
    <property type="component" value="Unassembled WGS sequence"/>
</dbReference>
<accession>A0A285NSJ2</accession>
<dbReference type="RefSeq" id="WP_096600662.1">
    <property type="nucleotide sequence ID" value="NZ_OBEN01000001.1"/>
</dbReference>
<dbReference type="AlphaFoldDB" id="A0A285NSJ2"/>
<protein>
    <recommendedName>
        <fullName evidence="3">DNA repair protein RecO</fullName>
    </recommendedName>
</protein>
<organism evidence="1 2">
    <name type="scientific">Hydrogenobacter hydrogenophilus</name>
    <dbReference type="NCBI Taxonomy" id="35835"/>
    <lineage>
        <taxon>Bacteria</taxon>
        <taxon>Pseudomonadati</taxon>
        <taxon>Aquificota</taxon>
        <taxon>Aquificia</taxon>
        <taxon>Aquificales</taxon>
        <taxon>Aquificaceae</taxon>
        <taxon>Hydrogenobacter</taxon>
    </lineage>
</organism>